<dbReference type="EC" id="3.2.1.55" evidence="3"/>
<comment type="subcellular location">
    <subcellularLocation>
        <location evidence="2">Secreted</location>
    </subcellularLocation>
</comment>
<evidence type="ECO:0000313" key="10">
    <source>
        <dbReference type="Proteomes" id="UP000734511"/>
    </source>
</evidence>
<feature type="compositionally biased region" description="Basic and acidic residues" evidence="8">
    <location>
        <begin position="1"/>
        <end position="11"/>
    </location>
</feature>
<evidence type="ECO:0000256" key="5">
    <source>
        <dbReference type="ARBA" id="ARBA00022729"/>
    </source>
</evidence>
<evidence type="ECO:0000313" key="9">
    <source>
        <dbReference type="EMBL" id="NJP46351.1"/>
    </source>
</evidence>
<dbReference type="EMBL" id="JAATEJ010000021">
    <property type="protein sequence ID" value="NJP46351.1"/>
    <property type="molecule type" value="Genomic_DNA"/>
</dbReference>
<dbReference type="Proteomes" id="UP000734511">
    <property type="component" value="Unassembled WGS sequence"/>
</dbReference>
<evidence type="ECO:0000256" key="8">
    <source>
        <dbReference type="SAM" id="MobiDB-lite"/>
    </source>
</evidence>
<evidence type="ECO:0000256" key="3">
    <source>
        <dbReference type="ARBA" id="ARBA00012670"/>
    </source>
</evidence>
<feature type="region of interest" description="Disordered" evidence="8">
    <location>
        <begin position="1"/>
        <end position="45"/>
    </location>
</feature>
<dbReference type="Pfam" id="PF03664">
    <property type="entry name" value="Glyco_hydro_62"/>
    <property type="match status" value="1"/>
</dbReference>
<evidence type="ECO:0000256" key="2">
    <source>
        <dbReference type="ARBA" id="ARBA00004613"/>
    </source>
</evidence>
<evidence type="ECO:0000256" key="7">
    <source>
        <dbReference type="ARBA" id="ARBA00023295"/>
    </source>
</evidence>
<dbReference type="RefSeq" id="WP_167985210.1">
    <property type="nucleotide sequence ID" value="NZ_JAATEJ010000021.1"/>
</dbReference>
<name>A0ABX0ZXN5_9ACTN</name>
<dbReference type="InterPro" id="IPR005193">
    <property type="entry name" value="GH62_arabinosidase"/>
</dbReference>
<keyword evidence="7" id="KW-0326">Glycosidase</keyword>
<keyword evidence="10" id="KW-1185">Reference proteome</keyword>
<accession>A0ABX0ZXN5</accession>
<dbReference type="Gene3D" id="2.115.10.20">
    <property type="entry name" value="Glycosyl hydrolase domain, family 43"/>
    <property type="match status" value="1"/>
</dbReference>
<evidence type="ECO:0000256" key="1">
    <source>
        <dbReference type="ARBA" id="ARBA00001462"/>
    </source>
</evidence>
<dbReference type="InterPro" id="IPR023296">
    <property type="entry name" value="Glyco_hydro_beta-prop_sf"/>
</dbReference>
<keyword evidence="5" id="KW-0732">Signal</keyword>
<feature type="compositionally biased region" description="Basic and acidic residues" evidence="8">
    <location>
        <begin position="24"/>
        <end position="36"/>
    </location>
</feature>
<gene>
    <name evidence="9" type="ORF">HCN08_23510</name>
</gene>
<organism evidence="9 10">
    <name type="scientific">Actinacidiphila epipremni</name>
    <dbReference type="NCBI Taxonomy" id="2053013"/>
    <lineage>
        <taxon>Bacteria</taxon>
        <taxon>Bacillati</taxon>
        <taxon>Actinomycetota</taxon>
        <taxon>Actinomycetes</taxon>
        <taxon>Kitasatosporales</taxon>
        <taxon>Streptomycetaceae</taxon>
        <taxon>Actinacidiphila</taxon>
    </lineage>
</organism>
<proteinExistence type="predicted"/>
<keyword evidence="4" id="KW-0964">Secreted</keyword>
<sequence length="45" mass="4837">MGGRRDAESRRFAGRANSGASWADDTRHGDLVRDNHGPTAGVEAR</sequence>
<keyword evidence="6" id="KW-0378">Hydrolase</keyword>
<evidence type="ECO:0000256" key="4">
    <source>
        <dbReference type="ARBA" id="ARBA00022525"/>
    </source>
</evidence>
<comment type="caution">
    <text evidence="9">The sequence shown here is derived from an EMBL/GenBank/DDBJ whole genome shotgun (WGS) entry which is preliminary data.</text>
</comment>
<comment type="catalytic activity">
    <reaction evidence="1">
        <text>Hydrolysis of terminal non-reducing alpha-L-arabinofuranoside residues in alpha-L-arabinosides.</text>
        <dbReference type="EC" id="3.2.1.55"/>
    </reaction>
</comment>
<reference evidence="9 10" key="1">
    <citation type="submission" date="2020-03" db="EMBL/GenBank/DDBJ databases">
        <title>WGS of actinomycetes isolated from Thailand.</title>
        <authorList>
            <person name="Thawai C."/>
        </authorList>
    </citation>
    <scope>NUCLEOTIDE SEQUENCE [LARGE SCALE GENOMIC DNA]</scope>
    <source>
        <strain evidence="9 10">PRB2-1</strain>
    </source>
</reference>
<protein>
    <recommendedName>
        <fullName evidence="3">non-reducing end alpha-L-arabinofuranosidase</fullName>
        <ecNumber evidence="3">3.2.1.55</ecNumber>
    </recommendedName>
</protein>
<evidence type="ECO:0000256" key="6">
    <source>
        <dbReference type="ARBA" id="ARBA00022801"/>
    </source>
</evidence>